<keyword evidence="1 3" id="KW-0032">Aminotransferase</keyword>
<dbReference type="Gene3D" id="3.90.1150.10">
    <property type="entry name" value="Aspartate Aminotransferase, domain 1"/>
    <property type="match status" value="1"/>
</dbReference>
<protein>
    <recommendedName>
        <fullName evidence="1">Aminotransferase</fullName>
        <ecNumber evidence="1">2.6.1.-</ecNumber>
    </recommendedName>
</protein>
<dbReference type="InterPro" id="IPR015421">
    <property type="entry name" value="PyrdxlP-dep_Trfase_major"/>
</dbReference>
<evidence type="ECO:0000313" key="3">
    <source>
        <dbReference type="EMBL" id="SMC95155.1"/>
    </source>
</evidence>
<dbReference type="InterPro" id="IPR015422">
    <property type="entry name" value="PyrdxlP-dep_Trfase_small"/>
</dbReference>
<name>A0A1W2DCE0_9SPHI</name>
<dbReference type="SUPFAM" id="SSF53383">
    <property type="entry name" value="PLP-dependent transferases"/>
    <property type="match status" value="1"/>
</dbReference>
<dbReference type="Gene3D" id="3.40.640.10">
    <property type="entry name" value="Type I PLP-dependent aspartate aminotransferase-like (Major domain)"/>
    <property type="match status" value="1"/>
</dbReference>
<evidence type="ECO:0000313" key="4">
    <source>
        <dbReference type="Proteomes" id="UP000192678"/>
    </source>
</evidence>
<dbReference type="OrthoDB" id="9813880at2"/>
<dbReference type="PROSITE" id="PS00105">
    <property type="entry name" value="AA_TRANSFER_CLASS_1"/>
    <property type="match status" value="1"/>
</dbReference>
<keyword evidence="1 3" id="KW-0808">Transferase</keyword>
<dbReference type="Pfam" id="PF00155">
    <property type="entry name" value="Aminotran_1_2"/>
    <property type="match status" value="1"/>
</dbReference>
<proteinExistence type="inferred from homology"/>
<dbReference type="EMBL" id="FWYB01000006">
    <property type="protein sequence ID" value="SMC95155.1"/>
    <property type="molecule type" value="Genomic_DNA"/>
</dbReference>
<feature type="domain" description="Aminotransferase class I/classII large" evidence="2">
    <location>
        <begin position="76"/>
        <end position="382"/>
    </location>
</feature>
<dbReference type="InterPro" id="IPR004839">
    <property type="entry name" value="Aminotransferase_I/II_large"/>
</dbReference>
<dbReference type="CDD" id="cd00609">
    <property type="entry name" value="AAT_like"/>
    <property type="match status" value="1"/>
</dbReference>
<dbReference type="InterPro" id="IPR015424">
    <property type="entry name" value="PyrdxlP-dep_Trfase"/>
</dbReference>
<evidence type="ECO:0000259" key="2">
    <source>
        <dbReference type="Pfam" id="PF00155"/>
    </source>
</evidence>
<dbReference type="GO" id="GO:0008483">
    <property type="term" value="F:transaminase activity"/>
    <property type="evidence" value="ECO:0007669"/>
    <property type="project" value="UniProtKB-KW"/>
</dbReference>
<dbReference type="InterPro" id="IPR004838">
    <property type="entry name" value="NHTrfase_class1_PyrdxlP-BS"/>
</dbReference>
<reference evidence="3 4" key="1">
    <citation type="submission" date="2017-04" db="EMBL/GenBank/DDBJ databases">
        <authorList>
            <person name="Afonso C.L."/>
            <person name="Miller P.J."/>
            <person name="Scott M.A."/>
            <person name="Spackman E."/>
            <person name="Goraichik I."/>
            <person name="Dimitrov K.M."/>
            <person name="Suarez D.L."/>
            <person name="Swayne D.E."/>
        </authorList>
    </citation>
    <scope>NUCLEOTIDE SEQUENCE [LARGE SCALE GENOMIC DNA]</scope>
    <source>
        <strain evidence="3 4">DSM 19625</strain>
    </source>
</reference>
<comment type="cofactor">
    <cofactor evidence="1">
        <name>pyridoxal 5'-phosphate</name>
        <dbReference type="ChEBI" id="CHEBI:597326"/>
    </cofactor>
</comment>
<dbReference type="RefSeq" id="WP_084289792.1">
    <property type="nucleotide sequence ID" value="NZ_FWYB01000006.1"/>
</dbReference>
<comment type="similarity">
    <text evidence="1">Belongs to the class-I pyridoxal-phosphate-dependent aminotransferase family.</text>
</comment>
<dbReference type="PANTHER" id="PTHR42885">
    <property type="entry name" value="HISTIDINOL-PHOSPHATE AMINOTRANSFERASE-RELATED"/>
    <property type="match status" value="1"/>
</dbReference>
<dbReference type="AlphaFoldDB" id="A0A1W2DCE0"/>
<keyword evidence="4" id="KW-1185">Reference proteome</keyword>
<sequence>MIKFTDDELKVVKKIEQLKDEAGSHAPSFFTFKQKLPEIDIKVDACFLSNPYATDLFIEYFNKEILHTGNIRDLLQSYPSQNGVIAEILADFLKIDSKRIFIGNGAIEIIQAVIHNFTKEKIIITIPTFSSYYEYVKDGIEVVYYNLAKENDYNLDADQYITFVKQHRPDTIVLINPNNPNGGYTKIADVQRIIEELSFVKNIIIDESFIHFAYESESYQLVSLSHLVEQHPNLIVLKSMSKDFGIAGIRAGYGVMRKEYVDTLLKNGYLWNSNGLAEYFFRLYTRTDFAYKYDKVRINYIIETLEFIHELQQIPMIKVYPSMANFVLIELADGIQSTDFVSKLLISYGIYVRTCDDKIGLKGQYIRLASRSKEENDYIIKSLKDCVNTQMKLAIANETVH</sequence>
<dbReference type="Proteomes" id="UP000192678">
    <property type="component" value="Unassembled WGS sequence"/>
</dbReference>
<dbReference type="EC" id="2.6.1.-" evidence="1"/>
<gene>
    <name evidence="3" type="ORF">SAMN04488101_106190</name>
</gene>
<dbReference type="GO" id="GO:0030170">
    <property type="term" value="F:pyridoxal phosphate binding"/>
    <property type="evidence" value="ECO:0007669"/>
    <property type="project" value="InterPro"/>
</dbReference>
<accession>A0A1W2DCE0</accession>
<evidence type="ECO:0000256" key="1">
    <source>
        <dbReference type="RuleBase" id="RU000481"/>
    </source>
</evidence>
<organism evidence="3 4">
    <name type="scientific">Pedobacter nyackensis</name>
    <dbReference type="NCBI Taxonomy" id="475255"/>
    <lineage>
        <taxon>Bacteria</taxon>
        <taxon>Pseudomonadati</taxon>
        <taxon>Bacteroidota</taxon>
        <taxon>Sphingobacteriia</taxon>
        <taxon>Sphingobacteriales</taxon>
        <taxon>Sphingobacteriaceae</taxon>
        <taxon>Pedobacter</taxon>
    </lineage>
</organism>
<dbReference type="STRING" id="475255.SAMN04488101_106190"/>